<keyword evidence="3" id="KW-1185">Reference proteome</keyword>
<feature type="region of interest" description="Disordered" evidence="1">
    <location>
        <begin position="1"/>
        <end position="26"/>
    </location>
</feature>
<organism evidence="2 3">
    <name type="scientific">Parasponia andersonii</name>
    <name type="common">Sponia andersonii</name>
    <dbReference type="NCBI Taxonomy" id="3476"/>
    <lineage>
        <taxon>Eukaryota</taxon>
        <taxon>Viridiplantae</taxon>
        <taxon>Streptophyta</taxon>
        <taxon>Embryophyta</taxon>
        <taxon>Tracheophyta</taxon>
        <taxon>Spermatophyta</taxon>
        <taxon>Magnoliopsida</taxon>
        <taxon>eudicotyledons</taxon>
        <taxon>Gunneridae</taxon>
        <taxon>Pentapetalae</taxon>
        <taxon>rosids</taxon>
        <taxon>fabids</taxon>
        <taxon>Rosales</taxon>
        <taxon>Cannabaceae</taxon>
        <taxon>Parasponia</taxon>
    </lineage>
</organism>
<evidence type="ECO:0000313" key="2">
    <source>
        <dbReference type="EMBL" id="PON70175.1"/>
    </source>
</evidence>
<comment type="caution">
    <text evidence="2">The sequence shown here is derived from an EMBL/GenBank/DDBJ whole genome shotgun (WGS) entry which is preliminary data.</text>
</comment>
<name>A0A2P5DA57_PARAD</name>
<sequence length="93" mass="10848">MSKKRDKYSLRDSPADCSKRSRSLEDLPMDTASNQFIDLSGSCLNHDRADMFEGVSLPFEWLECWGREILQLGSQLNLIDKNYSIDRTYDLFY</sequence>
<dbReference type="AlphaFoldDB" id="A0A2P5DA57"/>
<proteinExistence type="predicted"/>
<accession>A0A2P5DA57</accession>
<evidence type="ECO:0000256" key="1">
    <source>
        <dbReference type="SAM" id="MobiDB-lite"/>
    </source>
</evidence>
<evidence type="ECO:0000313" key="3">
    <source>
        <dbReference type="Proteomes" id="UP000237105"/>
    </source>
</evidence>
<protein>
    <submittedName>
        <fullName evidence="2">Uncharacterized protein</fullName>
    </submittedName>
</protein>
<feature type="compositionally biased region" description="Basic and acidic residues" evidence="1">
    <location>
        <begin position="7"/>
        <end position="25"/>
    </location>
</feature>
<reference evidence="3" key="1">
    <citation type="submission" date="2016-06" db="EMBL/GenBank/DDBJ databases">
        <title>Parallel loss of symbiosis genes in relatives of nitrogen-fixing non-legume Parasponia.</title>
        <authorList>
            <person name="Van Velzen R."/>
            <person name="Holmer R."/>
            <person name="Bu F."/>
            <person name="Rutten L."/>
            <person name="Van Zeijl A."/>
            <person name="Liu W."/>
            <person name="Santuari L."/>
            <person name="Cao Q."/>
            <person name="Sharma T."/>
            <person name="Shen D."/>
            <person name="Roswanjaya Y."/>
            <person name="Wardhani T."/>
            <person name="Kalhor M.S."/>
            <person name="Jansen J."/>
            <person name="Van den Hoogen J."/>
            <person name="Gungor B."/>
            <person name="Hartog M."/>
            <person name="Hontelez J."/>
            <person name="Verver J."/>
            <person name="Yang W.-C."/>
            <person name="Schijlen E."/>
            <person name="Repin R."/>
            <person name="Schilthuizen M."/>
            <person name="Schranz E."/>
            <person name="Heidstra R."/>
            <person name="Miyata K."/>
            <person name="Fedorova E."/>
            <person name="Kohlen W."/>
            <person name="Bisseling T."/>
            <person name="Smit S."/>
            <person name="Geurts R."/>
        </authorList>
    </citation>
    <scope>NUCLEOTIDE SEQUENCE [LARGE SCALE GENOMIC DNA]</scope>
    <source>
        <strain evidence="3">cv. WU1-14</strain>
    </source>
</reference>
<dbReference type="EMBL" id="JXTB01000052">
    <property type="protein sequence ID" value="PON70175.1"/>
    <property type="molecule type" value="Genomic_DNA"/>
</dbReference>
<gene>
    <name evidence="2" type="ORF">PanWU01x14_083500</name>
</gene>
<dbReference type="Proteomes" id="UP000237105">
    <property type="component" value="Unassembled WGS sequence"/>
</dbReference>